<sequence length="52" mass="5881">MAKKPPIRQFYNNYMPTPRKTTATIALDSRLGLRNQPVCSISPSITTFHCLT</sequence>
<dbReference type="Proteomes" id="UP000232003">
    <property type="component" value="Chromosome"/>
</dbReference>
<protein>
    <submittedName>
        <fullName evidence="1">Uncharacterized protein</fullName>
    </submittedName>
</protein>
<proteinExistence type="predicted"/>
<keyword evidence="2" id="KW-1185">Reference proteome</keyword>
<organism evidence="1 2">
    <name type="scientific">Nostoc flagelliforme CCNUN1</name>
    <dbReference type="NCBI Taxonomy" id="2038116"/>
    <lineage>
        <taxon>Bacteria</taxon>
        <taxon>Bacillati</taxon>
        <taxon>Cyanobacteriota</taxon>
        <taxon>Cyanophyceae</taxon>
        <taxon>Nostocales</taxon>
        <taxon>Nostocaceae</taxon>
        <taxon>Nostoc</taxon>
    </lineage>
</organism>
<evidence type="ECO:0000313" key="2">
    <source>
        <dbReference type="Proteomes" id="UP000232003"/>
    </source>
</evidence>
<dbReference type="AlphaFoldDB" id="A0A2K8SQC5"/>
<accession>A0A2K8SQC5</accession>
<gene>
    <name evidence="1" type="ORF">COO91_03583</name>
</gene>
<dbReference type="KEGG" id="nfl:COO91_03583"/>
<dbReference type="EMBL" id="CP024785">
    <property type="protein sequence ID" value="AUB37637.1"/>
    <property type="molecule type" value="Genomic_DNA"/>
</dbReference>
<reference evidence="1 2" key="1">
    <citation type="submission" date="2017-11" db="EMBL/GenBank/DDBJ databases">
        <title>Complete genome of a free-living desiccation-tolerant cyanobacterium and its photosynthetic adaptation to extreme terrestrial habitat.</title>
        <authorList>
            <person name="Shang J."/>
        </authorList>
    </citation>
    <scope>NUCLEOTIDE SEQUENCE [LARGE SCALE GENOMIC DNA]</scope>
    <source>
        <strain evidence="1 2">CCNUN1</strain>
    </source>
</reference>
<name>A0A2K8SQC5_9NOSO</name>
<evidence type="ECO:0000313" key="1">
    <source>
        <dbReference type="EMBL" id="AUB37637.1"/>
    </source>
</evidence>